<feature type="compositionally biased region" description="Acidic residues" evidence="5">
    <location>
        <begin position="138"/>
        <end position="155"/>
    </location>
</feature>
<keyword evidence="1" id="KW-0479">Metal-binding</keyword>
<dbReference type="InterPro" id="IPR033326">
    <property type="entry name" value="BAH1"/>
</dbReference>
<dbReference type="InterPro" id="IPR013083">
    <property type="entry name" value="Znf_RING/FYVE/PHD"/>
</dbReference>
<dbReference type="InterPro" id="IPR027370">
    <property type="entry name" value="Znf-RING_euk"/>
</dbReference>
<dbReference type="PROSITE" id="PS00518">
    <property type="entry name" value="ZF_RING_1"/>
    <property type="match status" value="1"/>
</dbReference>
<protein>
    <recommendedName>
        <fullName evidence="6">RING-type domain-containing protein</fullName>
    </recommendedName>
</protein>
<evidence type="ECO:0000259" key="6">
    <source>
        <dbReference type="PROSITE" id="PS50089"/>
    </source>
</evidence>
<keyword evidence="3" id="KW-0862">Zinc</keyword>
<dbReference type="Gene3D" id="3.30.40.10">
    <property type="entry name" value="Zinc/RING finger domain, C3HC4 (zinc finger)"/>
    <property type="match status" value="1"/>
</dbReference>
<dbReference type="PROSITE" id="PS50089">
    <property type="entry name" value="ZF_RING_2"/>
    <property type="match status" value="1"/>
</dbReference>
<dbReference type="SUPFAM" id="SSF57850">
    <property type="entry name" value="RING/U-box"/>
    <property type="match status" value="1"/>
</dbReference>
<keyword evidence="2 4" id="KW-0863">Zinc-finger</keyword>
<accession>A0ABQ6N4Y0</accession>
<feature type="domain" description="RING-type" evidence="6">
    <location>
        <begin position="281"/>
        <end position="337"/>
    </location>
</feature>
<dbReference type="Pfam" id="PF13445">
    <property type="entry name" value="zf-RING_UBOX"/>
    <property type="match status" value="1"/>
</dbReference>
<evidence type="ECO:0000256" key="2">
    <source>
        <dbReference type="ARBA" id="ARBA00022771"/>
    </source>
</evidence>
<gene>
    <name evidence="7" type="ORF">TeGR_g8262</name>
</gene>
<evidence type="ECO:0000313" key="8">
    <source>
        <dbReference type="Proteomes" id="UP001165060"/>
    </source>
</evidence>
<evidence type="ECO:0000256" key="4">
    <source>
        <dbReference type="PROSITE-ProRule" id="PRU00175"/>
    </source>
</evidence>
<proteinExistence type="predicted"/>
<evidence type="ECO:0000313" key="7">
    <source>
        <dbReference type="EMBL" id="GMI40642.1"/>
    </source>
</evidence>
<dbReference type="EMBL" id="BRYB01000947">
    <property type="protein sequence ID" value="GMI40642.1"/>
    <property type="molecule type" value="Genomic_DNA"/>
</dbReference>
<sequence length="398" mass="43321">MLLCAHGPYQQSQAPAVLNYKGLKKFIKKESPTLTEFTVTLSKECQSVESTFIRFFNLYSSHATRGQLHHLSFSAFELLFYARINAVALRKVLKKFDKKMALEKKKKGIVDEPELLTKDDRADSWPLAPIFPASADSDVNDSDSDKENDDDDSDELPSPPSSNAAAVPPPPAPGLPATASSRRTLQELRNKFKFASAGNYYVQELAALAALERMGKTAPWVKTAGGAASACCGPSATTNATLPPVPPELKALMSGPANDHGLINEIIDKHPELSVHPELSCAICIAPFYNPVALTCGHAFCKPCVAGLFGLTAVQARTALSKGGASELDPVSCPRCRMEVRVDKPMPLLHALCKEKYAEEYKERREELRQAASAEYKEAIRAQQSGSLWNSLLKMVTG</sequence>
<keyword evidence="8" id="KW-1185">Reference proteome</keyword>
<dbReference type="InterPro" id="IPR001841">
    <property type="entry name" value="Znf_RING"/>
</dbReference>
<evidence type="ECO:0000256" key="1">
    <source>
        <dbReference type="ARBA" id="ARBA00022723"/>
    </source>
</evidence>
<comment type="caution">
    <text evidence="7">The sequence shown here is derived from an EMBL/GenBank/DDBJ whole genome shotgun (WGS) entry which is preliminary data.</text>
</comment>
<dbReference type="SMART" id="SM00184">
    <property type="entry name" value="RING"/>
    <property type="match status" value="1"/>
</dbReference>
<dbReference type="PANTHER" id="PTHR46764:SF2">
    <property type="entry name" value="E3 UBIQUITIN-PROTEIN LIGASE BAH1-LIKE-RELATED"/>
    <property type="match status" value="1"/>
</dbReference>
<feature type="region of interest" description="Disordered" evidence="5">
    <location>
        <begin position="131"/>
        <end position="178"/>
    </location>
</feature>
<name>A0ABQ6N4Y0_9STRA</name>
<dbReference type="PANTHER" id="PTHR46764">
    <property type="entry name" value="E3 UBIQUITIN-PROTEIN LIGASE BAH1"/>
    <property type="match status" value="1"/>
</dbReference>
<evidence type="ECO:0000256" key="5">
    <source>
        <dbReference type="SAM" id="MobiDB-lite"/>
    </source>
</evidence>
<dbReference type="Proteomes" id="UP001165060">
    <property type="component" value="Unassembled WGS sequence"/>
</dbReference>
<dbReference type="InterPro" id="IPR017907">
    <property type="entry name" value="Znf_RING_CS"/>
</dbReference>
<evidence type="ECO:0000256" key="3">
    <source>
        <dbReference type="ARBA" id="ARBA00022833"/>
    </source>
</evidence>
<reference evidence="7 8" key="1">
    <citation type="journal article" date="2023" name="Commun. Biol.">
        <title>Genome analysis of Parmales, the sister group of diatoms, reveals the evolutionary specialization of diatoms from phago-mixotrophs to photoautotrophs.</title>
        <authorList>
            <person name="Ban H."/>
            <person name="Sato S."/>
            <person name="Yoshikawa S."/>
            <person name="Yamada K."/>
            <person name="Nakamura Y."/>
            <person name="Ichinomiya M."/>
            <person name="Sato N."/>
            <person name="Blanc-Mathieu R."/>
            <person name="Endo H."/>
            <person name="Kuwata A."/>
            <person name="Ogata H."/>
        </authorList>
    </citation>
    <scope>NUCLEOTIDE SEQUENCE [LARGE SCALE GENOMIC DNA]</scope>
</reference>
<organism evidence="7 8">
    <name type="scientific">Tetraparma gracilis</name>
    <dbReference type="NCBI Taxonomy" id="2962635"/>
    <lineage>
        <taxon>Eukaryota</taxon>
        <taxon>Sar</taxon>
        <taxon>Stramenopiles</taxon>
        <taxon>Ochrophyta</taxon>
        <taxon>Bolidophyceae</taxon>
        <taxon>Parmales</taxon>
        <taxon>Triparmaceae</taxon>
        <taxon>Tetraparma</taxon>
    </lineage>
</organism>